<evidence type="ECO:0000256" key="2">
    <source>
        <dbReference type="ARBA" id="ARBA00022801"/>
    </source>
</evidence>
<feature type="binding site" evidence="4">
    <location>
        <position position="213"/>
    </location>
    <ligand>
        <name>Zn(2+)</name>
        <dbReference type="ChEBI" id="CHEBI:29105"/>
    </ligand>
</feature>
<dbReference type="AlphaFoldDB" id="A0A7V6CEF6"/>
<keyword evidence="3 4" id="KW-0862">Zinc</keyword>
<dbReference type="SUPFAM" id="SSF51338">
    <property type="entry name" value="Composite domain of metallo-dependent hydrolases"/>
    <property type="match status" value="1"/>
</dbReference>
<comment type="catalytic activity">
    <reaction evidence="4">
        <text>S-adenosyl-L-homocysteine + H2O + H(+) = S-inosyl-L-homocysteine + NH4(+)</text>
        <dbReference type="Rhea" id="RHEA:20716"/>
        <dbReference type="ChEBI" id="CHEBI:15377"/>
        <dbReference type="ChEBI" id="CHEBI:15378"/>
        <dbReference type="ChEBI" id="CHEBI:28938"/>
        <dbReference type="ChEBI" id="CHEBI:57856"/>
        <dbReference type="ChEBI" id="CHEBI:57985"/>
        <dbReference type="EC" id="3.5.4.28"/>
    </reaction>
</comment>
<accession>A0A7V6CEF6</accession>
<reference evidence="6" key="1">
    <citation type="journal article" date="2020" name="mSystems">
        <title>Genome- and Community-Level Interaction Insights into Carbon Utilization and Element Cycling Functions of Hydrothermarchaeota in Hydrothermal Sediment.</title>
        <authorList>
            <person name="Zhou Z."/>
            <person name="Liu Y."/>
            <person name="Xu W."/>
            <person name="Pan J."/>
            <person name="Luo Z.H."/>
            <person name="Li M."/>
        </authorList>
    </citation>
    <scope>NUCLEOTIDE SEQUENCE [LARGE SCALE GENOMIC DNA]</scope>
    <source>
        <strain evidence="6">SpSt-106</strain>
    </source>
</reference>
<comment type="similarity">
    <text evidence="4">Belongs to the metallo-dependent hydrolases superfamily. MTA/SAH deaminase family.</text>
</comment>
<dbReference type="GO" id="GO:0046872">
    <property type="term" value="F:metal ion binding"/>
    <property type="evidence" value="ECO:0007669"/>
    <property type="project" value="UniProtKB-KW"/>
</dbReference>
<dbReference type="EC" id="3.5.4.31" evidence="4"/>
<comment type="caution">
    <text evidence="6">The sequence shown here is derived from an EMBL/GenBank/DDBJ whole genome shotgun (WGS) entry which is preliminary data.</text>
</comment>
<dbReference type="InterPro" id="IPR023512">
    <property type="entry name" value="Deaminase_MtaD/DadD"/>
</dbReference>
<comment type="caution">
    <text evidence="4">Lacks conserved residue(s) required for the propagation of feature annotation.</text>
</comment>
<feature type="binding site" evidence="4">
    <location>
        <position position="67"/>
    </location>
    <ligand>
        <name>Zn(2+)</name>
        <dbReference type="ChEBI" id="CHEBI:29105"/>
    </ligand>
</feature>
<evidence type="ECO:0000313" key="6">
    <source>
        <dbReference type="EMBL" id="HHQ16755.1"/>
    </source>
</evidence>
<dbReference type="InterPro" id="IPR050287">
    <property type="entry name" value="MTA/SAH_deaminase"/>
</dbReference>
<dbReference type="HAMAP" id="MF_01281">
    <property type="entry name" value="MTA_SAH_deamin"/>
    <property type="match status" value="1"/>
</dbReference>
<comment type="function">
    <text evidence="4">Catalyzes the deamination of 5-methylthioadenosine and S-adenosyl-L-homocysteine into 5-methylthioinosine and S-inosyl-L-homocysteine, respectively. Is also able to deaminate adenosine.</text>
</comment>
<dbReference type="Pfam" id="PF01979">
    <property type="entry name" value="Amidohydro_1"/>
    <property type="match status" value="1"/>
</dbReference>
<feature type="binding site" evidence="4">
    <location>
        <position position="301"/>
    </location>
    <ligand>
        <name>substrate</name>
    </ligand>
</feature>
<dbReference type="GO" id="GO:0090614">
    <property type="term" value="F:5'-methylthioadenosine deaminase activity"/>
    <property type="evidence" value="ECO:0007669"/>
    <property type="project" value="UniProtKB-UniRule"/>
</dbReference>
<dbReference type="EC" id="3.5.4.28" evidence="4"/>
<gene>
    <name evidence="4" type="primary">mtaD</name>
    <name evidence="6" type="ORF">ENM15_08100</name>
</gene>
<feature type="binding site" evidence="4">
    <location>
        <position position="94"/>
    </location>
    <ligand>
        <name>substrate</name>
    </ligand>
</feature>
<feature type="binding site" evidence="4">
    <location>
        <position position="216"/>
    </location>
    <ligand>
        <name>substrate</name>
    </ligand>
</feature>
<dbReference type="InterPro" id="IPR011059">
    <property type="entry name" value="Metal-dep_hydrolase_composite"/>
</dbReference>
<proteinExistence type="inferred from homology"/>
<organism evidence="6">
    <name type="scientific">Thermodesulfobacterium geofontis</name>
    <dbReference type="NCBI Taxonomy" id="1295609"/>
    <lineage>
        <taxon>Bacteria</taxon>
        <taxon>Pseudomonadati</taxon>
        <taxon>Thermodesulfobacteriota</taxon>
        <taxon>Thermodesulfobacteria</taxon>
        <taxon>Thermodesulfobacteriales</taxon>
        <taxon>Thermodesulfobacteriaceae</taxon>
        <taxon>Thermodesulfobacterium</taxon>
    </lineage>
</organism>
<dbReference type="GO" id="GO:0050270">
    <property type="term" value="F:S-adenosylhomocysteine deaminase activity"/>
    <property type="evidence" value="ECO:0007669"/>
    <property type="project" value="UniProtKB-UniRule"/>
</dbReference>
<dbReference type="PANTHER" id="PTHR43794:SF11">
    <property type="entry name" value="AMIDOHYDROLASE-RELATED DOMAIN-CONTAINING PROTEIN"/>
    <property type="match status" value="1"/>
</dbReference>
<feature type="domain" description="Amidohydrolase-related" evidence="5">
    <location>
        <begin position="56"/>
        <end position="404"/>
    </location>
</feature>
<evidence type="ECO:0000256" key="3">
    <source>
        <dbReference type="ARBA" id="ARBA00022833"/>
    </source>
</evidence>
<dbReference type="CDD" id="cd01298">
    <property type="entry name" value="ATZ_TRZ_like"/>
    <property type="match status" value="1"/>
</dbReference>
<feature type="binding site" evidence="4">
    <location>
        <position position="301"/>
    </location>
    <ligand>
        <name>Zn(2+)</name>
        <dbReference type="ChEBI" id="CHEBI:29105"/>
    </ligand>
</feature>
<feature type="binding site" evidence="4">
    <location>
        <position position="65"/>
    </location>
    <ligand>
        <name>Zn(2+)</name>
        <dbReference type="ChEBI" id="CHEBI:29105"/>
    </ligand>
</feature>
<evidence type="ECO:0000256" key="1">
    <source>
        <dbReference type="ARBA" id="ARBA00022723"/>
    </source>
</evidence>
<dbReference type="InterPro" id="IPR006680">
    <property type="entry name" value="Amidohydro-rel"/>
</dbReference>
<dbReference type="Gene3D" id="2.30.40.10">
    <property type="entry name" value="Urease, subunit C, domain 1"/>
    <property type="match status" value="1"/>
</dbReference>
<name>A0A7V6CEF6_9BACT</name>
<evidence type="ECO:0000259" key="5">
    <source>
        <dbReference type="Pfam" id="PF01979"/>
    </source>
</evidence>
<comment type="catalytic activity">
    <reaction evidence="4">
        <text>S-methyl-5'-thioadenosine + H2O + H(+) = S-methyl-5'-thioinosine + NH4(+)</text>
        <dbReference type="Rhea" id="RHEA:25025"/>
        <dbReference type="ChEBI" id="CHEBI:15377"/>
        <dbReference type="ChEBI" id="CHEBI:15378"/>
        <dbReference type="ChEBI" id="CHEBI:17509"/>
        <dbReference type="ChEBI" id="CHEBI:28938"/>
        <dbReference type="ChEBI" id="CHEBI:48595"/>
        <dbReference type="EC" id="3.5.4.31"/>
    </reaction>
</comment>
<dbReference type="Gene3D" id="3.20.20.140">
    <property type="entry name" value="Metal-dependent hydrolases"/>
    <property type="match status" value="1"/>
</dbReference>
<dbReference type="SUPFAM" id="SSF51556">
    <property type="entry name" value="Metallo-dependent hydrolases"/>
    <property type="match status" value="1"/>
</dbReference>
<dbReference type="InterPro" id="IPR032466">
    <property type="entry name" value="Metal_Hydrolase"/>
</dbReference>
<sequence>MVKILSAKWILSSPEEKPLKNGCIVIEKDRIVDLGLKEEIISKYKNSEVIDLGNKILFPGLVNAHTHAPMSIFRGIAEDLPLMVWLKNYIFPIEAKLKEEWVYWGTKLSIIEMIKSGITMFCDMYLFEKEVIRAIEESGLKALVGEGIFDFPSPSYGPLEKGFELTEELLKNFKNHSRIKIAVSPHTLYTCSPETVKKCIKLSEKYNAKMHIHLCETKEEIEEVKRKYGKKPIEILKELGGINENLIAVHCVKLDGKEIELMANHKASIVHCPESNLKLGSGIAPLTEMLKAGIKVGLGTDGPASNNDLDMFSEMRTACLIQKGLKEDPTVIKAEDVFKMATFWGAEILGFSDTGKLLPGYKADLAVLDLSHYSLQPDYNPLALLVYSAKSGFISDLMIDGNWVMRDYKIISINEEEVIEKVKVIKKEILLLLSQNNYLF</sequence>
<dbReference type="PANTHER" id="PTHR43794">
    <property type="entry name" value="AMINOHYDROLASE SSNA-RELATED"/>
    <property type="match status" value="1"/>
</dbReference>
<dbReference type="EMBL" id="DRWR01000131">
    <property type="protein sequence ID" value="HHQ16755.1"/>
    <property type="molecule type" value="Genomic_DNA"/>
</dbReference>
<keyword evidence="1 4" id="KW-0479">Metal-binding</keyword>
<keyword evidence="2 4" id="KW-0378">Hydrolase</keyword>
<comment type="cofactor">
    <cofactor evidence="4">
        <name>Zn(2+)</name>
        <dbReference type="ChEBI" id="CHEBI:29105"/>
    </cofactor>
    <text evidence="4">Binds 1 zinc ion per subunit.</text>
</comment>
<evidence type="ECO:0000256" key="4">
    <source>
        <dbReference type="HAMAP-Rule" id="MF_01281"/>
    </source>
</evidence>
<protein>
    <recommendedName>
        <fullName evidence="4">5-methylthioadenosine/S-adenosylhomocysteine deaminase</fullName>
        <shortName evidence="4">MTA/SAH deaminase</shortName>
        <ecNumber evidence="4">3.5.4.28</ecNumber>
        <ecNumber evidence="4">3.5.4.31</ecNumber>
    </recommendedName>
</protein>
<feature type="binding site" evidence="4">
    <location>
        <position position="186"/>
    </location>
    <ligand>
        <name>substrate</name>
    </ligand>
</feature>
<dbReference type="FunFam" id="3.20.20.140:FF:000014">
    <property type="entry name" value="5-methylthioadenosine/S-adenosylhomocysteine deaminase"/>
    <property type="match status" value="1"/>
</dbReference>